<evidence type="ECO:0000256" key="4">
    <source>
        <dbReference type="ARBA" id="ARBA00023163"/>
    </source>
</evidence>
<dbReference type="PANTHER" id="PTHR30419">
    <property type="entry name" value="HTH-TYPE TRANSCRIPTIONAL REGULATOR YBHD"/>
    <property type="match status" value="1"/>
</dbReference>
<dbReference type="PROSITE" id="PS50931">
    <property type="entry name" value="HTH_LYSR"/>
    <property type="match status" value="1"/>
</dbReference>
<dbReference type="Pfam" id="PF00126">
    <property type="entry name" value="HTH_1"/>
    <property type="match status" value="1"/>
</dbReference>
<dbReference type="InterPro" id="IPR036388">
    <property type="entry name" value="WH-like_DNA-bd_sf"/>
</dbReference>
<feature type="domain" description="HTH lysR-type" evidence="5">
    <location>
        <begin position="80"/>
        <end position="137"/>
    </location>
</feature>
<dbReference type="Pfam" id="PF03466">
    <property type="entry name" value="LysR_substrate"/>
    <property type="match status" value="1"/>
</dbReference>
<evidence type="ECO:0000256" key="3">
    <source>
        <dbReference type="ARBA" id="ARBA00023125"/>
    </source>
</evidence>
<accession>A0A316GS19</accession>
<proteinExistence type="inferred from homology"/>
<comment type="caution">
    <text evidence="6">The sequence shown here is derived from an EMBL/GenBank/DDBJ whole genome shotgun (WGS) entry which is preliminary data.</text>
</comment>
<dbReference type="GO" id="GO:0003677">
    <property type="term" value="F:DNA binding"/>
    <property type="evidence" value="ECO:0007669"/>
    <property type="project" value="UniProtKB-KW"/>
</dbReference>
<dbReference type="SUPFAM" id="SSF46785">
    <property type="entry name" value="Winged helix' DNA-binding domain"/>
    <property type="match status" value="1"/>
</dbReference>
<dbReference type="GO" id="GO:0005829">
    <property type="term" value="C:cytosol"/>
    <property type="evidence" value="ECO:0007669"/>
    <property type="project" value="TreeGrafter"/>
</dbReference>
<organism evidence="6 7">
    <name type="scientific">Roseicyclus mahoneyensis</name>
    <dbReference type="NCBI Taxonomy" id="164332"/>
    <lineage>
        <taxon>Bacteria</taxon>
        <taxon>Pseudomonadati</taxon>
        <taxon>Pseudomonadota</taxon>
        <taxon>Alphaproteobacteria</taxon>
        <taxon>Rhodobacterales</taxon>
        <taxon>Roseobacteraceae</taxon>
        <taxon>Roseicyclus</taxon>
    </lineage>
</organism>
<gene>
    <name evidence="6" type="ORF">C7455_101412</name>
</gene>
<evidence type="ECO:0000313" key="6">
    <source>
        <dbReference type="EMBL" id="PWK62386.1"/>
    </source>
</evidence>
<sequence length="390" mass="41745">MCEHTVVDTADPRRMFLLPIRGAGDWLFPGFLSLAALPPVLTLLGGQLSCPLRISNGCLMKNLRVGGLQAALGGTCGMHLSLRQLSYLVAVIDAGSLTRAADSLNVTPTSLSLQMKHLEEMVGARLLLRHSRGVSATEAGSIVCDHARDILSRVSELEHFILGGGIAAPRALRVGAVPAVTRMLGIEVIAAAAQTLKGTTLHLSEGWSGDLLEKLAAGALDFVIAYDLDPYDDIEVVTFFEDEFVFICHPDRHPGPAEIDLADALTSDLVFYGQSSVSWRAVTEVAAQRNLPVHGDREVQSIDVWRGLLCRGLGTSVGPFGSVRDEVLRGELSVKRLSGSPIMRPVTMAARHETLAMGRRIGFVDLVSDLIGATRPDFSIGDRAEPDAVA</sequence>
<name>A0A316GS19_9RHOB</name>
<keyword evidence="4" id="KW-0804">Transcription</keyword>
<dbReference type="AlphaFoldDB" id="A0A316GS19"/>
<dbReference type="InterPro" id="IPR050950">
    <property type="entry name" value="HTH-type_LysR_regulators"/>
</dbReference>
<dbReference type="PANTHER" id="PTHR30419:SF8">
    <property type="entry name" value="NITROGEN ASSIMILATION TRANSCRIPTIONAL ACTIVATOR-RELATED"/>
    <property type="match status" value="1"/>
</dbReference>
<evidence type="ECO:0000256" key="2">
    <source>
        <dbReference type="ARBA" id="ARBA00023015"/>
    </source>
</evidence>
<reference evidence="6 7" key="1">
    <citation type="submission" date="2018-05" db="EMBL/GenBank/DDBJ databases">
        <title>Genomic Encyclopedia of Type Strains, Phase IV (KMG-IV): sequencing the most valuable type-strain genomes for metagenomic binning, comparative biology and taxonomic classification.</title>
        <authorList>
            <person name="Goeker M."/>
        </authorList>
    </citation>
    <scope>NUCLEOTIDE SEQUENCE [LARGE SCALE GENOMIC DNA]</scope>
    <source>
        <strain evidence="6 7">DSM 16097</strain>
    </source>
</reference>
<dbReference type="SUPFAM" id="SSF53850">
    <property type="entry name" value="Periplasmic binding protein-like II"/>
    <property type="match status" value="1"/>
</dbReference>
<dbReference type="InterPro" id="IPR000847">
    <property type="entry name" value="LysR_HTH_N"/>
</dbReference>
<keyword evidence="3 6" id="KW-0238">DNA-binding</keyword>
<keyword evidence="7" id="KW-1185">Reference proteome</keyword>
<evidence type="ECO:0000256" key="1">
    <source>
        <dbReference type="ARBA" id="ARBA00009437"/>
    </source>
</evidence>
<comment type="similarity">
    <text evidence="1">Belongs to the LysR transcriptional regulatory family.</text>
</comment>
<dbReference type="InterPro" id="IPR005119">
    <property type="entry name" value="LysR_subst-bd"/>
</dbReference>
<protein>
    <submittedName>
        <fullName evidence="6">DNA-binding transcriptional LysR family regulator</fullName>
    </submittedName>
</protein>
<dbReference type="GO" id="GO:0003700">
    <property type="term" value="F:DNA-binding transcription factor activity"/>
    <property type="evidence" value="ECO:0007669"/>
    <property type="project" value="InterPro"/>
</dbReference>
<dbReference type="Gene3D" id="3.40.190.10">
    <property type="entry name" value="Periplasmic binding protein-like II"/>
    <property type="match status" value="2"/>
</dbReference>
<evidence type="ECO:0000313" key="7">
    <source>
        <dbReference type="Proteomes" id="UP000245708"/>
    </source>
</evidence>
<dbReference type="EMBL" id="QGGW01000001">
    <property type="protein sequence ID" value="PWK62386.1"/>
    <property type="molecule type" value="Genomic_DNA"/>
</dbReference>
<keyword evidence="2" id="KW-0805">Transcription regulation</keyword>
<evidence type="ECO:0000259" key="5">
    <source>
        <dbReference type="PROSITE" id="PS50931"/>
    </source>
</evidence>
<dbReference type="FunFam" id="1.10.10.10:FF:000001">
    <property type="entry name" value="LysR family transcriptional regulator"/>
    <property type="match status" value="1"/>
</dbReference>
<dbReference type="InterPro" id="IPR036390">
    <property type="entry name" value="WH_DNA-bd_sf"/>
</dbReference>
<dbReference type="Gene3D" id="1.10.10.10">
    <property type="entry name" value="Winged helix-like DNA-binding domain superfamily/Winged helix DNA-binding domain"/>
    <property type="match status" value="1"/>
</dbReference>
<dbReference type="Proteomes" id="UP000245708">
    <property type="component" value="Unassembled WGS sequence"/>
</dbReference>